<gene>
    <name evidence="1" type="ORF">AMTR_s00036p00091830</name>
</gene>
<dbReference type="AlphaFoldDB" id="U5D1N5"/>
<evidence type="ECO:0000313" key="1">
    <source>
        <dbReference type="EMBL" id="ERN15317.1"/>
    </source>
</evidence>
<dbReference type="Gramene" id="ERN15317">
    <property type="protein sequence ID" value="ERN15317"/>
    <property type="gene ID" value="AMTR_s00036p00091830"/>
</dbReference>
<keyword evidence="2" id="KW-1185">Reference proteome</keyword>
<accession>U5D1N5</accession>
<sequence>MLEEGVEGPSNGKACEFEKEEASVVKKTVGLGGWIWLVLTNGIEVKYQRNVLRIIETPIGYS</sequence>
<dbReference type="EMBL" id="KI392503">
    <property type="protein sequence ID" value="ERN15317.1"/>
    <property type="molecule type" value="Genomic_DNA"/>
</dbReference>
<evidence type="ECO:0000313" key="2">
    <source>
        <dbReference type="Proteomes" id="UP000017836"/>
    </source>
</evidence>
<proteinExistence type="predicted"/>
<dbReference type="HOGENOM" id="CLU_2907078_0_0_1"/>
<organism evidence="1 2">
    <name type="scientific">Amborella trichopoda</name>
    <dbReference type="NCBI Taxonomy" id="13333"/>
    <lineage>
        <taxon>Eukaryota</taxon>
        <taxon>Viridiplantae</taxon>
        <taxon>Streptophyta</taxon>
        <taxon>Embryophyta</taxon>
        <taxon>Tracheophyta</taxon>
        <taxon>Spermatophyta</taxon>
        <taxon>Magnoliopsida</taxon>
        <taxon>Amborellales</taxon>
        <taxon>Amborellaceae</taxon>
        <taxon>Amborella</taxon>
    </lineage>
</organism>
<reference evidence="2" key="1">
    <citation type="journal article" date="2013" name="Science">
        <title>The Amborella genome and the evolution of flowering plants.</title>
        <authorList>
            <consortium name="Amborella Genome Project"/>
        </authorList>
    </citation>
    <scope>NUCLEOTIDE SEQUENCE [LARGE SCALE GENOMIC DNA]</scope>
</reference>
<protein>
    <submittedName>
        <fullName evidence="1">Uncharacterized protein</fullName>
    </submittedName>
</protein>
<name>U5D1N5_AMBTC</name>
<dbReference type="Proteomes" id="UP000017836">
    <property type="component" value="Unassembled WGS sequence"/>
</dbReference>